<sequence>MCADLVKWANKNPTGYQRLRQLSTMAVDNQTDFLGRVRRASVVHRKQSMAPPTLGMSASEIIAEEEEEEAEATDVSSLIKSLVLNDDLFGMVASPDGPAENNFTWNSTGFGGKDSSSQAKAVPFGASSPRGFSAYTESGPMSPGLTSPDFIRLENQK</sequence>
<reference evidence="2 3" key="1">
    <citation type="journal article" date="2013" name="MBio">
        <title>Genome sequencing of the plant pathogen Taphrina deformans, the causal agent of peach leaf curl.</title>
        <authorList>
            <person name="Cisse O.H."/>
            <person name="Almeida J.M.G.C.F."/>
            <person name="Fonseca A."/>
            <person name="Kumar A.A."/>
            <person name="Salojaervi J."/>
            <person name="Overmyer K."/>
            <person name="Hauser P.M."/>
            <person name="Pagni M."/>
        </authorList>
    </citation>
    <scope>NUCLEOTIDE SEQUENCE [LARGE SCALE GENOMIC DNA]</scope>
    <source>
        <strain evidence="3">PYCC 5710 / ATCC 11124 / CBS 356.35 / IMI 108563 / JCM 9778 / NBRC 8474</strain>
    </source>
</reference>
<dbReference type="VEuPathDB" id="FungiDB:TAPDE_005018"/>
<comment type="caution">
    <text evidence="2">The sequence shown here is derived from an EMBL/GenBank/DDBJ whole genome shotgun (WGS) entry which is preliminary data.</text>
</comment>
<dbReference type="AlphaFoldDB" id="R4XF91"/>
<dbReference type="Proteomes" id="UP000013776">
    <property type="component" value="Unassembled WGS sequence"/>
</dbReference>
<evidence type="ECO:0000313" key="2">
    <source>
        <dbReference type="EMBL" id="CCG84542.1"/>
    </source>
</evidence>
<dbReference type="EMBL" id="CAHR02000259">
    <property type="protein sequence ID" value="CCG84542.1"/>
    <property type="molecule type" value="Genomic_DNA"/>
</dbReference>
<name>R4XF91_TAPDE</name>
<keyword evidence="3" id="KW-1185">Reference proteome</keyword>
<feature type="region of interest" description="Disordered" evidence="1">
    <location>
        <begin position="103"/>
        <end position="157"/>
    </location>
</feature>
<feature type="compositionally biased region" description="Polar residues" evidence="1">
    <location>
        <begin position="103"/>
        <end position="119"/>
    </location>
</feature>
<proteinExistence type="predicted"/>
<evidence type="ECO:0000313" key="3">
    <source>
        <dbReference type="Proteomes" id="UP000013776"/>
    </source>
</evidence>
<organism evidence="2 3">
    <name type="scientific">Taphrina deformans (strain PYCC 5710 / ATCC 11124 / CBS 356.35 / IMI 108563 / JCM 9778 / NBRC 8474)</name>
    <name type="common">Peach leaf curl fungus</name>
    <name type="synonym">Lalaria deformans</name>
    <dbReference type="NCBI Taxonomy" id="1097556"/>
    <lineage>
        <taxon>Eukaryota</taxon>
        <taxon>Fungi</taxon>
        <taxon>Dikarya</taxon>
        <taxon>Ascomycota</taxon>
        <taxon>Taphrinomycotina</taxon>
        <taxon>Taphrinomycetes</taxon>
        <taxon>Taphrinales</taxon>
        <taxon>Taphrinaceae</taxon>
        <taxon>Taphrina</taxon>
    </lineage>
</organism>
<accession>R4XF91</accession>
<evidence type="ECO:0000256" key="1">
    <source>
        <dbReference type="SAM" id="MobiDB-lite"/>
    </source>
</evidence>
<gene>
    <name evidence="2" type="ORF">TAPDE_005018</name>
</gene>
<protein>
    <submittedName>
        <fullName evidence="2">Uncharacterized protein</fullName>
    </submittedName>
</protein>